<dbReference type="EMBL" id="LFMI01000768">
    <property type="protein sequence ID" value="OTA07286.1"/>
    <property type="molecule type" value="Genomic_DNA"/>
</dbReference>
<keyword evidence="3" id="KW-0863">Zinc-finger</keyword>
<feature type="repeat" description="ANK" evidence="6">
    <location>
        <begin position="301"/>
        <end position="333"/>
    </location>
</feature>
<keyword evidence="2" id="KW-0677">Repeat</keyword>
<sequence>MATQLCRQSVVDVLLKAHEARPDMKEVGGESLIFAAARSGNMDCINLSVAKDNPLLDTRELETPLFAAARHGNWKVVGQLLKLGTDPNAGIGPEINDRRAPLSVAAKYGHMKTARILLEYGADPNIRGPGDQGTPLWFAAAKAGNRKMVSLLLANGADPDHEVLASPLLVDLISSPVSTDDKIKVLERLTRTRCPNLVNVADRNGMTPLLHAAAAGDLDIVQWLLRNEADVDARDSRGRCALYYALVNKHERIVRDLLARKPQLNVSITDGQTLLETAMEQVSMVRLLLDAGADTELGNKRNRTALIVAVLEKKTEVVQLLVERRANVHHRDKDGFNPILIATAHSTDADIVRVLAEAGANLNDAHPATGDTPLHLAVAIDADIARVLLSYREAIDLKKRNAVSRTPLLAAASWNKMECINLLVRAGADINAQDDWGWTALSLVSTDSSTAALGVCDLLLSQPKIMIDAKGKALGTALMMACRSLNHGMMTKLLAHGADPNVSIMGPYSTAIAAACFPLDEMKDGNMEKTDCIIRELINHGADVNATGGYSIFNAICAAAFSAGASTIELLLGKGASVHIPDPLGRLPIHFAAASGIKNFEAAAPVYQGDLMICDKAGKNVLHWAAQFGHVETIKAILERIDSSGRDRKDYINRGDIDGWTPLCWATRPFAQDLEPNRASERGSYVETVRCLLGQGANPHVKLRMGKGAVAERYTPAQMAELCDAKDEVVSLLEKNGASSESSWSAASGNTSNSVHPYVPRDWFCDICQTTIFGHSFRCQCCYDFDVCKKCFGNIDIYHDRVVSDDCEQHLFEIRKGCEQEFEGCMVTSSFSNSHAGSEIADELEDGGPEGYLLGDWESVEMPVIEDN</sequence>
<dbReference type="SMART" id="SM00248">
    <property type="entry name" value="ANK"/>
    <property type="match status" value="15"/>
</dbReference>
<feature type="repeat" description="ANK" evidence="6">
    <location>
        <begin position="60"/>
        <end position="89"/>
    </location>
</feature>
<keyword evidence="4" id="KW-0862">Zinc</keyword>
<organism evidence="8 9">
    <name type="scientific">Trichoderma parareesei</name>
    <name type="common">Filamentous fungus</name>
    <dbReference type="NCBI Taxonomy" id="858221"/>
    <lineage>
        <taxon>Eukaryota</taxon>
        <taxon>Fungi</taxon>
        <taxon>Dikarya</taxon>
        <taxon>Ascomycota</taxon>
        <taxon>Pezizomycotina</taxon>
        <taxon>Sordariomycetes</taxon>
        <taxon>Hypocreomycetidae</taxon>
        <taxon>Hypocreales</taxon>
        <taxon>Hypocreaceae</taxon>
        <taxon>Trichoderma</taxon>
    </lineage>
</organism>
<evidence type="ECO:0000259" key="7">
    <source>
        <dbReference type="PROSITE" id="PS01357"/>
    </source>
</evidence>
<reference evidence="8 9" key="1">
    <citation type="journal article" date="2015" name="Genome Announc.">
        <title>Genome sequence and annotation of Trichoderma parareesei, the ancestor of the cellulase producer Trichoderma reesei.</title>
        <authorList>
            <person name="Yang D."/>
            <person name="Pomraning K."/>
            <person name="Kopchinskiy A."/>
            <person name="Karimi Aghcheh R."/>
            <person name="Atanasova L."/>
            <person name="Chenthamara K."/>
            <person name="Baker S.E."/>
            <person name="Zhang R."/>
            <person name="Shen Q."/>
            <person name="Freitag M."/>
            <person name="Kubicek C.P."/>
            <person name="Druzhinina I.S."/>
        </authorList>
    </citation>
    <scope>NUCLEOTIDE SEQUENCE [LARGE SCALE GENOMIC DNA]</scope>
    <source>
        <strain evidence="8 9">CBS 125925</strain>
    </source>
</reference>
<feature type="domain" description="ZZ-type" evidence="7">
    <location>
        <begin position="765"/>
        <end position="791"/>
    </location>
</feature>
<dbReference type="SUPFAM" id="SSF48403">
    <property type="entry name" value="Ankyrin repeat"/>
    <property type="match status" value="3"/>
</dbReference>
<evidence type="ECO:0000256" key="4">
    <source>
        <dbReference type="ARBA" id="ARBA00022833"/>
    </source>
</evidence>
<evidence type="ECO:0000313" key="9">
    <source>
        <dbReference type="Proteomes" id="UP000219286"/>
    </source>
</evidence>
<keyword evidence="1" id="KW-0479">Metal-binding</keyword>
<name>A0A2H2ZZL5_TRIPA</name>
<dbReference type="AlphaFoldDB" id="A0A2H2ZZL5"/>
<keyword evidence="5 6" id="KW-0040">ANK repeat</keyword>
<dbReference type="GO" id="GO:0008270">
    <property type="term" value="F:zinc ion binding"/>
    <property type="evidence" value="ECO:0007669"/>
    <property type="project" value="UniProtKB-KW"/>
</dbReference>
<dbReference type="InterPro" id="IPR036770">
    <property type="entry name" value="Ankyrin_rpt-contain_sf"/>
</dbReference>
<evidence type="ECO:0000256" key="6">
    <source>
        <dbReference type="PROSITE-ProRule" id="PRU00023"/>
    </source>
</evidence>
<keyword evidence="9" id="KW-1185">Reference proteome</keyword>
<feature type="repeat" description="ANK" evidence="6">
    <location>
        <begin position="97"/>
        <end position="129"/>
    </location>
</feature>
<feature type="repeat" description="ANK" evidence="6">
    <location>
        <begin position="334"/>
        <end position="367"/>
    </location>
</feature>
<accession>A0A2H2ZZL5</accession>
<dbReference type="InterPro" id="IPR000433">
    <property type="entry name" value="Znf_ZZ"/>
</dbReference>
<dbReference type="PANTHER" id="PTHR24123:SF33">
    <property type="entry name" value="PROTEIN HOS4"/>
    <property type="match status" value="1"/>
</dbReference>
<evidence type="ECO:0000256" key="2">
    <source>
        <dbReference type="ARBA" id="ARBA00022737"/>
    </source>
</evidence>
<dbReference type="Gene3D" id="1.25.40.20">
    <property type="entry name" value="Ankyrin repeat-containing domain"/>
    <property type="match status" value="5"/>
</dbReference>
<dbReference type="Pfam" id="PF12796">
    <property type="entry name" value="Ank_2"/>
    <property type="match status" value="6"/>
</dbReference>
<evidence type="ECO:0000256" key="3">
    <source>
        <dbReference type="ARBA" id="ARBA00022771"/>
    </source>
</evidence>
<feature type="repeat" description="ANK" evidence="6">
    <location>
        <begin position="204"/>
        <end position="236"/>
    </location>
</feature>
<dbReference type="OrthoDB" id="5243355at2759"/>
<protein>
    <recommendedName>
        <fullName evidence="7">ZZ-type domain-containing protein</fullName>
    </recommendedName>
</protein>
<dbReference type="SUPFAM" id="SSF57850">
    <property type="entry name" value="RING/U-box"/>
    <property type="match status" value="1"/>
</dbReference>
<dbReference type="Proteomes" id="UP000219286">
    <property type="component" value="Unassembled WGS sequence"/>
</dbReference>
<dbReference type="PANTHER" id="PTHR24123">
    <property type="entry name" value="ANKYRIN REPEAT-CONTAINING"/>
    <property type="match status" value="1"/>
</dbReference>
<dbReference type="PRINTS" id="PR01415">
    <property type="entry name" value="ANKYRIN"/>
</dbReference>
<comment type="caution">
    <text evidence="8">The sequence shown here is derived from an EMBL/GenBank/DDBJ whole genome shotgun (WGS) entry which is preliminary data.</text>
</comment>
<dbReference type="PROSITE" id="PS50088">
    <property type="entry name" value="ANK_REPEAT"/>
    <property type="match status" value="6"/>
</dbReference>
<evidence type="ECO:0000256" key="1">
    <source>
        <dbReference type="ARBA" id="ARBA00022723"/>
    </source>
</evidence>
<dbReference type="Pfam" id="PF00023">
    <property type="entry name" value="Ank"/>
    <property type="match status" value="1"/>
</dbReference>
<gene>
    <name evidence="8" type="ORF">A9Z42_0082150</name>
</gene>
<feature type="repeat" description="ANK" evidence="6">
    <location>
        <begin position="403"/>
        <end position="435"/>
    </location>
</feature>
<evidence type="ECO:0000313" key="8">
    <source>
        <dbReference type="EMBL" id="OTA07286.1"/>
    </source>
</evidence>
<proteinExistence type="predicted"/>
<evidence type="ECO:0000256" key="5">
    <source>
        <dbReference type="ARBA" id="ARBA00023043"/>
    </source>
</evidence>
<dbReference type="InterPro" id="IPR002110">
    <property type="entry name" value="Ankyrin_rpt"/>
</dbReference>
<dbReference type="PROSITE" id="PS50297">
    <property type="entry name" value="ANK_REP_REGION"/>
    <property type="match status" value="5"/>
</dbReference>
<dbReference type="InterPro" id="IPR051165">
    <property type="entry name" value="Multifunctional_ANK_Repeat"/>
</dbReference>
<dbReference type="PROSITE" id="PS01357">
    <property type="entry name" value="ZF_ZZ_1"/>
    <property type="match status" value="1"/>
</dbReference>
<dbReference type="CDD" id="cd02249">
    <property type="entry name" value="ZZ"/>
    <property type="match status" value="1"/>
</dbReference>